<keyword evidence="2" id="KW-1185">Reference proteome</keyword>
<keyword evidence="1" id="KW-0645">Protease</keyword>
<evidence type="ECO:0000313" key="2">
    <source>
        <dbReference type="Proteomes" id="UP001165960"/>
    </source>
</evidence>
<keyword evidence="1" id="KW-0378">Hydrolase</keyword>
<proteinExistence type="predicted"/>
<gene>
    <name evidence="1" type="primary">STE23_30</name>
    <name evidence="1" type="ORF">DSO57_1015633</name>
</gene>
<organism evidence="1 2">
    <name type="scientific">Entomophthora muscae</name>
    <dbReference type="NCBI Taxonomy" id="34485"/>
    <lineage>
        <taxon>Eukaryota</taxon>
        <taxon>Fungi</taxon>
        <taxon>Fungi incertae sedis</taxon>
        <taxon>Zoopagomycota</taxon>
        <taxon>Entomophthoromycotina</taxon>
        <taxon>Entomophthoromycetes</taxon>
        <taxon>Entomophthorales</taxon>
        <taxon>Entomophthoraceae</taxon>
        <taxon>Entomophthora</taxon>
    </lineage>
</organism>
<name>A0ACC2U3E6_9FUNG</name>
<dbReference type="EC" id="3.4.24.56" evidence="1"/>
<reference evidence="1" key="1">
    <citation type="submission" date="2022-04" db="EMBL/GenBank/DDBJ databases">
        <title>Genome of the entomopathogenic fungus Entomophthora muscae.</title>
        <authorList>
            <person name="Elya C."/>
            <person name="Lovett B.R."/>
            <person name="Lee E."/>
            <person name="Macias A.M."/>
            <person name="Hajek A.E."/>
            <person name="De Bivort B.L."/>
            <person name="Kasson M.T."/>
            <person name="De Fine Licht H.H."/>
            <person name="Stajich J.E."/>
        </authorList>
    </citation>
    <scope>NUCLEOTIDE SEQUENCE</scope>
    <source>
        <strain evidence="1">Berkeley</strain>
    </source>
</reference>
<sequence>MLSAKCILWILVQVVVGQDKYQPARTDKYEYQELVTPIAKSANDEREYLGLVLSNKMKVLLISDPTADLAAAALDVAVGSMADPEFMPGLAHFCEHLLFMGNKKYPKTNSYFEHLKSNGGEANAYTSYDHTNYFFSVNYDSLESTLDRFSQFFISPLFSAESVEKEVNAVNSEHQKNIQSDMWRIDQVQKYTLNQSHPYSHFSTGTYDTLYKIPKSKGIDPRQEIIKYYNKYYSANQMQLVVLGRESLEQLKNMTIPKFSNVRNSNRSRPSITFSPFSKDDLGVEIDINPVENSQKLIMQFPLPSQAKFYREKPSHLLSHFLGHESTGSIMEYLKEVGWATSISTGLSEENINFSVLDVGVELTPLGLENKDTIVQLVLEYAKLAKENGITKNYFDEMASINEIKFRFQERMDPSTYTSALAGAMQNPSPLSKTLSSPYLMTRFAPELTQKMFGYITQDNLRLSVVAKIPDAQLKEPWYGTKYSIKKLPQLKPTGIKLQLPPPNTYIPNNFDLTDTNPQMQMLRNNSQSILWYAGNPTKTPKVNIYMLLKNNMASRSPDLKLKMDLMAGIVEMQLNAFGYNARLAGLTYSIVSTANGLVLTFSGYNQKMEPFISDVLNRIKEIELSESAFKVYKAKRIQDIENAQFDMPAAQGLQLTKIAMVESTWTREMQLSALPTISYPQLSEFTKHLLGSAKLEMLAVGNLDRHSANRIMDVSLKTLRLTSPADDLLHPTRSIVPPESNFVAEIHLKNKDEPNSANVFYLDMHDYTDLVSRTSTQLLGKMLSEPAFDQLRTKEQLGYIANARMAEMNSRGGLIIYIQSERDPTYLESRIENMLQNFQQSVEKMPEEEFQHQVKALKSSIFDKQRNLQETAEFHWETIHSGFYDFTRGNIYPLT</sequence>
<evidence type="ECO:0000313" key="1">
    <source>
        <dbReference type="EMBL" id="KAJ9081350.1"/>
    </source>
</evidence>
<comment type="caution">
    <text evidence="1">The sequence shown here is derived from an EMBL/GenBank/DDBJ whole genome shotgun (WGS) entry which is preliminary data.</text>
</comment>
<accession>A0ACC2U3E6</accession>
<dbReference type="EMBL" id="QTSX02001482">
    <property type="protein sequence ID" value="KAJ9081350.1"/>
    <property type="molecule type" value="Genomic_DNA"/>
</dbReference>
<dbReference type="Proteomes" id="UP001165960">
    <property type="component" value="Unassembled WGS sequence"/>
</dbReference>
<keyword evidence="1" id="KW-0482">Metalloprotease</keyword>
<protein>
    <submittedName>
        <fullName evidence="1">Metalloprotease</fullName>
        <ecNumber evidence="1">3.4.24.56</ecNumber>
    </submittedName>
</protein>